<evidence type="ECO:0000256" key="1">
    <source>
        <dbReference type="ARBA" id="ARBA00002286"/>
    </source>
</evidence>
<evidence type="ECO:0000259" key="5">
    <source>
        <dbReference type="PROSITE" id="PS50994"/>
    </source>
</evidence>
<organism evidence="6 7">
    <name type="scientific">Serratia liquefaciens</name>
    <dbReference type="NCBI Taxonomy" id="614"/>
    <lineage>
        <taxon>Bacteria</taxon>
        <taxon>Pseudomonadati</taxon>
        <taxon>Pseudomonadota</taxon>
        <taxon>Gammaproteobacteria</taxon>
        <taxon>Enterobacterales</taxon>
        <taxon>Yersiniaceae</taxon>
        <taxon>Serratia</taxon>
    </lineage>
</organism>
<keyword evidence="4" id="KW-0233">DNA recombination</keyword>
<dbReference type="RefSeq" id="WP_142816534.1">
    <property type="nucleotide sequence ID" value="NZ_CP033894.1"/>
</dbReference>
<accession>A0A515D5I7</accession>
<gene>
    <name evidence="6" type="ORF">EGO53_28095</name>
</gene>
<dbReference type="InterPro" id="IPR052183">
    <property type="entry name" value="IS_Transposase"/>
</dbReference>
<evidence type="ECO:0000256" key="4">
    <source>
        <dbReference type="ARBA" id="ARBA00023172"/>
    </source>
</evidence>
<keyword evidence="6" id="KW-0614">Plasmid</keyword>
<dbReference type="PANTHER" id="PTHR35528:SF3">
    <property type="entry name" value="BLL1675 PROTEIN"/>
    <property type="match status" value="1"/>
</dbReference>
<dbReference type="InterPro" id="IPR001584">
    <property type="entry name" value="Integrase_cat-core"/>
</dbReference>
<comment type="function">
    <text evidence="1">Involved in the transposition of the insertion sequence.</text>
</comment>
<feature type="domain" description="Integrase catalytic" evidence="5">
    <location>
        <begin position="68"/>
        <end position="230"/>
    </location>
</feature>
<dbReference type="PROSITE" id="PS50994">
    <property type="entry name" value="INTEGRASE"/>
    <property type="match status" value="1"/>
</dbReference>
<dbReference type="EMBL" id="CP033894">
    <property type="protein sequence ID" value="QDL35668.1"/>
    <property type="molecule type" value="Genomic_DNA"/>
</dbReference>
<evidence type="ECO:0000256" key="2">
    <source>
        <dbReference type="ARBA" id="ARBA00022578"/>
    </source>
</evidence>
<evidence type="ECO:0000256" key="3">
    <source>
        <dbReference type="ARBA" id="ARBA00023125"/>
    </source>
</evidence>
<protein>
    <submittedName>
        <fullName evidence="6">IS6 family transposase</fullName>
    </submittedName>
</protein>
<dbReference type="Proteomes" id="UP000317572">
    <property type="component" value="Plasmid p1-159"/>
</dbReference>
<dbReference type="GO" id="GO:0003677">
    <property type="term" value="F:DNA binding"/>
    <property type="evidence" value="ECO:0007669"/>
    <property type="project" value="UniProtKB-KW"/>
</dbReference>
<dbReference type="SUPFAM" id="SSF53098">
    <property type="entry name" value="Ribonuclease H-like"/>
    <property type="match status" value="1"/>
</dbReference>
<dbReference type="InterPro" id="IPR032874">
    <property type="entry name" value="DDE_dom"/>
</dbReference>
<geneLocation type="plasmid" evidence="6 7">
    <name>p1-159</name>
</geneLocation>
<dbReference type="InterPro" id="IPR047930">
    <property type="entry name" value="Transpos_IS6"/>
</dbReference>
<dbReference type="NCBIfam" id="NF033587">
    <property type="entry name" value="transpos_IS6"/>
    <property type="match status" value="1"/>
</dbReference>
<evidence type="ECO:0000313" key="7">
    <source>
        <dbReference type="Proteomes" id="UP000317572"/>
    </source>
</evidence>
<reference evidence="6 7" key="1">
    <citation type="submission" date="2018-11" db="EMBL/GenBank/DDBJ databases">
        <title>The first complete genome of Serratia liquefaciens isolated from metalophyte plant revel distinctness adaptive mechanisms in an extreme habitat.</title>
        <authorList>
            <person name="Caneschi W.L."/>
            <person name="Sanchez A.B."/>
            <person name="Felestrino E.B."/>
            <person name="Assis R.A.B."/>
            <person name="Lemes C.G.C."/>
            <person name="Cordeiro I.F."/>
            <person name="Fonseca N.P."/>
            <person name="Villa M."/>
            <person name="Vieira I.T."/>
            <person name="Moraes L.A."/>
            <person name="Kamino L.H.Y."/>
            <person name="do Carmo F."/>
            <person name="Garcia C.M."/>
            <person name="Almeida N.F."/>
            <person name="Silva R.S."/>
            <person name="Ferro J.A."/>
            <person name="Ferro M.I.T."/>
            <person name="Varani A.M."/>
            <person name="Ferreira R.M."/>
            <person name="dos Santos V.L."/>
            <person name="Silva U.C."/>
            <person name="Setubal J.C."/>
            <person name="Moreira L.M."/>
        </authorList>
    </citation>
    <scope>NUCLEOTIDE SEQUENCE [LARGE SCALE GENOMIC DNA]</scope>
    <source>
        <strain evidence="6 7">FG3</strain>
        <plasmid evidence="6 7">p1-159</plasmid>
    </source>
</reference>
<dbReference type="PANTHER" id="PTHR35528">
    <property type="entry name" value="BLL1675 PROTEIN"/>
    <property type="match status" value="1"/>
</dbReference>
<keyword evidence="3" id="KW-0238">DNA-binding</keyword>
<name>A0A515D5I7_SERLI</name>
<proteinExistence type="predicted"/>
<dbReference type="AlphaFoldDB" id="A0A515D5I7"/>
<dbReference type="InterPro" id="IPR036397">
    <property type="entry name" value="RNaseH_sf"/>
</dbReference>
<dbReference type="Gene3D" id="3.30.420.10">
    <property type="entry name" value="Ribonuclease H-like superfamily/Ribonuclease H"/>
    <property type="match status" value="1"/>
</dbReference>
<dbReference type="GO" id="GO:0032196">
    <property type="term" value="P:transposition"/>
    <property type="evidence" value="ECO:0007669"/>
    <property type="project" value="UniProtKB-KW"/>
</dbReference>
<dbReference type="GO" id="GO:0015074">
    <property type="term" value="P:DNA integration"/>
    <property type="evidence" value="ECO:0007669"/>
    <property type="project" value="InterPro"/>
</dbReference>
<keyword evidence="2" id="KW-0815">Transposition</keyword>
<dbReference type="Pfam" id="PF13610">
    <property type="entry name" value="DDE_Tnp_IS240"/>
    <property type="match status" value="1"/>
</dbReference>
<dbReference type="GO" id="GO:0006310">
    <property type="term" value="P:DNA recombination"/>
    <property type="evidence" value="ECO:0007669"/>
    <property type="project" value="UniProtKB-KW"/>
</dbReference>
<evidence type="ECO:0000313" key="6">
    <source>
        <dbReference type="EMBL" id="QDL35668.1"/>
    </source>
</evidence>
<dbReference type="InterPro" id="IPR012337">
    <property type="entry name" value="RNaseH-like_sf"/>
</dbReference>
<sequence>MPLLPKAFKRLHYPVDVIAQCVRWYLAYALSLRNLEEMMAERGVVVDHSTLHRWVIRLVPLLDKAFRRHKRTVGRRWRMDETYIKVKGQWKYLYRAVDSVGQTIDFLLTAKRDAAAALRFFRKAIRHHGEPEVVSIDKSGANTAALATLNADKPAEENITVRQSKYLNNLVEQDHRNIKRRIRQILGFKSFRRAQTILAGIELIHMIRKGQLQHPAGNGLSPVEQFYLLAA</sequence>